<dbReference type="STRING" id="1477437.SAMN05444682_105239"/>
<protein>
    <submittedName>
        <fullName evidence="2">Predicted ATPase</fullName>
    </submittedName>
</protein>
<evidence type="ECO:0000313" key="3">
    <source>
        <dbReference type="Proteomes" id="UP000198670"/>
    </source>
</evidence>
<proteinExistence type="predicted"/>
<accession>A0A1I3KLP2</accession>
<dbReference type="RefSeq" id="WP_090626963.1">
    <property type="nucleotide sequence ID" value="NZ_FOQO01000005.1"/>
</dbReference>
<dbReference type="OrthoDB" id="5638848at2"/>
<dbReference type="Pfam" id="PF13521">
    <property type="entry name" value="AAA_28"/>
    <property type="match status" value="1"/>
</dbReference>
<evidence type="ECO:0000313" key="2">
    <source>
        <dbReference type="EMBL" id="SFI73423.1"/>
    </source>
</evidence>
<reference evidence="2 3" key="1">
    <citation type="submission" date="2016-10" db="EMBL/GenBank/DDBJ databases">
        <authorList>
            <person name="de Groot N.N."/>
        </authorList>
    </citation>
    <scope>NUCLEOTIDE SEQUENCE [LARGE SCALE GENOMIC DNA]</scope>
    <source>
        <strain evidence="2 3">RK1</strain>
    </source>
</reference>
<dbReference type="InterPro" id="IPR038727">
    <property type="entry name" value="NadR/Ttd14_AAA_dom"/>
</dbReference>
<keyword evidence="3" id="KW-1185">Reference proteome</keyword>
<dbReference type="Proteomes" id="UP000198670">
    <property type="component" value="Unassembled WGS sequence"/>
</dbReference>
<organism evidence="2 3">
    <name type="scientific">Parapedobacter indicus</name>
    <dbReference type="NCBI Taxonomy" id="1477437"/>
    <lineage>
        <taxon>Bacteria</taxon>
        <taxon>Pseudomonadati</taxon>
        <taxon>Bacteroidota</taxon>
        <taxon>Sphingobacteriia</taxon>
        <taxon>Sphingobacteriales</taxon>
        <taxon>Sphingobacteriaceae</taxon>
        <taxon>Parapedobacter</taxon>
    </lineage>
</organism>
<evidence type="ECO:0000259" key="1">
    <source>
        <dbReference type="Pfam" id="PF13521"/>
    </source>
</evidence>
<name>A0A1I3KLP2_9SPHI</name>
<sequence length="188" mass="21482">MDVQLNKQAIVVTGGPGMGKTSLIEKLGQLGHTCIQESGRHIIQAELKSEGNRLPWADRQGFAEEMFNRAMADYKQALNNHVLTFFDRGLPDIIGYLVLCELPIPDSICSAAKTHRYHPQVFIAPPWHEIYVTDNERKQSFEEAEATYEVMVNVYTQLDYSLIEIPKMPIDERAEFIIEKCSQKNIRK</sequence>
<dbReference type="EMBL" id="FOQO01000005">
    <property type="protein sequence ID" value="SFI73423.1"/>
    <property type="molecule type" value="Genomic_DNA"/>
</dbReference>
<dbReference type="AlphaFoldDB" id="A0A1I3KLP2"/>
<feature type="domain" description="NadR/Ttd14 AAA" evidence="1">
    <location>
        <begin position="10"/>
        <end position="173"/>
    </location>
</feature>
<dbReference type="Gene3D" id="3.40.50.300">
    <property type="entry name" value="P-loop containing nucleotide triphosphate hydrolases"/>
    <property type="match status" value="1"/>
</dbReference>
<gene>
    <name evidence="2" type="ORF">SAMN05444682_105239</name>
</gene>
<dbReference type="InterPro" id="IPR027417">
    <property type="entry name" value="P-loop_NTPase"/>
</dbReference>
<dbReference type="SUPFAM" id="SSF52540">
    <property type="entry name" value="P-loop containing nucleoside triphosphate hydrolases"/>
    <property type="match status" value="1"/>
</dbReference>